<comment type="caution">
    <text evidence="1">The sequence shown here is derived from an EMBL/GenBank/DDBJ whole genome shotgun (WGS) entry which is preliminary data.</text>
</comment>
<reference evidence="1 2" key="1">
    <citation type="submission" date="2022-10" db="EMBL/GenBank/DDBJ databases">
        <title>Comparative genomics and taxonomic characterization of three novel marine species of genus Reichenbachiella exhibiting antioxidant and polysaccharide degradation activities.</title>
        <authorList>
            <person name="Muhammad N."/>
            <person name="Lee Y.-J."/>
            <person name="Ko J."/>
            <person name="Kim S.-G."/>
        </authorList>
    </citation>
    <scope>NUCLEOTIDE SEQUENCE [LARGE SCALE GENOMIC DNA]</scope>
    <source>
        <strain evidence="1 2">ABR2-5</strain>
    </source>
</reference>
<proteinExistence type="predicted"/>
<protein>
    <recommendedName>
        <fullName evidence="3">Tissue inhibitor of metalloproteinase</fullName>
    </recommendedName>
</protein>
<dbReference type="EMBL" id="JAOYOD010000001">
    <property type="protein sequence ID" value="MCV9388130.1"/>
    <property type="molecule type" value="Genomic_DNA"/>
</dbReference>
<gene>
    <name evidence="1" type="ORF">N7U62_15725</name>
</gene>
<evidence type="ECO:0008006" key="3">
    <source>
        <dbReference type="Google" id="ProtNLM"/>
    </source>
</evidence>
<keyword evidence="2" id="KW-1185">Reference proteome</keyword>
<evidence type="ECO:0000313" key="1">
    <source>
        <dbReference type="EMBL" id="MCV9388130.1"/>
    </source>
</evidence>
<sequence length="137" mass="15501">MKRKIDLFEWLKGKAAILILLMGVFSFACEEQDQPECVKGKVIGYQSCYNVNLIQVLSGNLKGESIKLKEKDFDRVIQFPGGVLQDSVIYFNYEFFDPDKDEDFTNIICPTHIAPLGVPIIAITNYSTSNCPLNNEK</sequence>
<organism evidence="1 2">
    <name type="scientific">Reichenbachiella ulvae</name>
    <dbReference type="NCBI Taxonomy" id="2980104"/>
    <lineage>
        <taxon>Bacteria</taxon>
        <taxon>Pseudomonadati</taxon>
        <taxon>Bacteroidota</taxon>
        <taxon>Cytophagia</taxon>
        <taxon>Cytophagales</taxon>
        <taxon>Reichenbachiellaceae</taxon>
        <taxon>Reichenbachiella</taxon>
    </lineage>
</organism>
<name>A0ABT3CWP8_9BACT</name>
<accession>A0ABT3CWP8</accession>
<dbReference type="RefSeq" id="WP_264138959.1">
    <property type="nucleotide sequence ID" value="NZ_JAOYOD010000001.1"/>
</dbReference>
<evidence type="ECO:0000313" key="2">
    <source>
        <dbReference type="Proteomes" id="UP001300692"/>
    </source>
</evidence>
<dbReference type="PROSITE" id="PS51257">
    <property type="entry name" value="PROKAR_LIPOPROTEIN"/>
    <property type="match status" value="1"/>
</dbReference>
<dbReference type="Proteomes" id="UP001300692">
    <property type="component" value="Unassembled WGS sequence"/>
</dbReference>